<comment type="caution">
    <text evidence="2">The sequence shown here is derived from an EMBL/GenBank/DDBJ whole genome shotgun (WGS) entry which is preliminary data.</text>
</comment>
<sequence>MTHPLISTTLRFALRTVIGLVLTVLIAVGVYLLFSYHFTYSKGESVGFVQKLSYKGWICKTWEGEQIRALATLPAIPEKFAFTVRDDAVADQINKHIGQKVVVEYEQHKGLPTCFGETEYFITKVTPAPGE</sequence>
<name>A0A315EMX6_9BURK</name>
<organism evidence="2 3">
    <name type="scientific">Limnohabitans curvus</name>
    <dbReference type="NCBI Taxonomy" id="323423"/>
    <lineage>
        <taxon>Bacteria</taxon>
        <taxon>Pseudomonadati</taxon>
        <taxon>Pseudomonadota</taxon>
        <taxon>Betaproteobacteria</taxon>
        <taxon>Burkholderiales</taxon>
        <taxon>Comamonadaceae</taxon>
        <taxon>Limnohabitans</taxon>
    </lineage>
</organism>
<keyword evidence="1" id="KW-1133">Transmembrane helix</keyword>
<proteinExistence type="predicted"/>
<dbReference type="RefSeq" id="WP_108360430.1">
    <property type="nucleotide sequence ID" value="NZ_NESP01000001.1"/>
</dbReference>
<keyword evidence="3" id="KW-1185">Reference proteome</keyword>
<dbReference type="EMBL" id="NESP01000001">
    <property type="protein sequence ID" value="PUE59240.1"/>
    <property type="molecule type" value="Genomic_DNA"/>
</dbReference>
<dbReference type="Proteomes" id="UP000251341">
    <property type="component" value="Unassembled WGS sequence"/>
</dbReference>
<gene>
    <name evidence="2" type="ORF">B9Z44_06440</name>
</gene>
<accession>A0A315EMX6</accession>
<evidence type="ECO:0008006" key="4">
    <source>
        <dbReference type="Google" id="ProtNLM"/>
    </source>
</evidence>
<dbReference type="AlphaFoldDB" id="A0A315EMX6"/>
<reference evidence="2 3" key="1">
    <citation type="submission" date="2017-04" db="EMBL/GenBank/DDBJ databases">
        <title>Unexpected and diverse lifestyles within the genus Limnohabitans.</title>
        <authorList>
            <person name="Kasalicky V."/>
            <person name="Mehrshad M."/>
            <person name="Andrei S.-A."/>
            <person name="Salcher M."/>
            <person name="Kratochvilova H."/>
            <person name="Simek K."/>
            <person name="Ghai R."/>
        </authorList>
    </citation>
    <scope>NUCLEOTIDE SEQUENCE [LARGE SCALE GENOMIC DNA]</scope>
    <source>
        <strain evidence="2 3">MWH-C5</strain>
    </source>
</reference>
<evidence type="ECO:0000313" key="3">
    <source>
        <dbReference type="Proteomes" id="UP000251341"/>
    </source>
</evidence>
<protein>
    <recommendedName>
        <fullName evidence="4">6-phosphogluconate dehydrogenase</fullName>
    </recommendedName>
</protein>
<keyword evidence="1" id="KW-0812">Transmembrane</keyword>
<evidence type="ECO:0000256" key="1">
    <source>
        <dbReference type="SAM" id="Phobius"/>
    </source>
</evidence>
<evidence type="ECO:0000313" key="2">
    <source>
        <dbReference type="EMBL" id="PUE59240.1"/>
    </source>
</evidence>
<feature type="transmembrane region" description="Helical" evidence="1">
    <location>
        <begin position="12"/>
        <end position="34"/>
    </location>
</feature>
<keyword evidence="1" id="KW-0472">Membrane</keyword>